<dbReference type="PANTHER" id="PTHR33705:SF2">
    <property type="entry name" value="PHOSPHOCARRIER PROTEIN NPR"/>
    <property type="match status" value="1"/>
</dbReference>
<reference evidence="6 7" key="1">
    <citation type="submission" date="2024-05" db="EMBL/GenBank/DDBJ databases">
        <title>Genome Sequence and Characterization of the New Strain Purple Sulfur Bacterium of Genus Thioalkalicoccus.</title>
        <authorList>
            <person name="Bryantseva I.A."/>
            <person name="Kyndt J.A."/>
            <person name="Imhoff J.F."/>
        </authorList>
    </citation>
    <scope>NUCLEOTIDE SEQUENCE [LARGE SCALE GENOMIC DNA]</scope>
    <source>
        <strain evidence="6 7">Um2</strain>
    </source>
</reference>
<keyword evidence="4" id="KW-0598">Phosphotransferase system</keyword>
<comment type="similarity">
    <text evidence="2">Belongs to the HPr family.</text>
</comment>
<comment type="subcellular location">
    <subcellularLocation>
        <location evidence="1">Cytoplasm</location>
    </subcellularLocation>
</comment>
<gene>
    <name evidence="6" type="ORF">ABC977_10255</name>
</gene>
<dbReference type="InterPro" id="IPR002114">
    <property type="entry name" value="PTS_HPr_Ser_P_site"/>
</dbReference>
<dbReference type="InterPro" id="IPR001020">
    <property type="entry name" value="PTS_HPr_His_P_site"/>
</dbReference>
<sequence length="89" mass="9543">MIETELEIVNKLGLHARAAARFVTCASAYTSQIQVSKDGRRVNGKSIMGVMMLAASQGSRVRLEIDGDDEAAACKALTQLIADRFGEGE</sequence>
<dbReference type="RefSeq" id="WP_369667175.1">
    <property type="nucleotide sequence ID" value="NZ_JBDKXB010000012.1"/>
</dbReference>
<evidence type="ECO:0000256" key="2">
    <source>
        <dbReference type="ARBA" id="ARBA00010736"/>
    </source>
</evidence>
<dbReference type="Gene3D" id="3.30.1340.10">
    <property type="entry name" value="HPr-like"/>
    <property type="match status" value="1"/>
</dbReference>
<dbReference type="PANTHER" id="PTHR33705">
    <property type="entry name" value="PHOSPHOCARRIER PROTEIN HPR"/>
    <property type="match status" value="1"/>
</dbReference>
<dbReference type="EMBL" id="JBDKXB010000012">
    <property type="protein sequence ID" value="MEY6432788.1"/>
    <property type="molecule type" value="Genomic_DNA"/>
</dbReference>
<comment type="caution">
    <text evidence="6">The sequence shown here is derived from an EMBL/GenBank/DDBJ whole genome shotgun (WGS) entry which is preliminary data.</text>
</comment>
<dbReference type="NCBIfam" id="TIGR01003">
    <property type="entry name" value="PTS_HPr_family"/>
    <property type="match status" value="1"/>
</dbReference>
<dbReference type="PROSITE" id="PS00369">
    <property type="entry name" value="PTS_HPR_HIS"/>
    <property type="match status" value="1"/>
</dbReference>
<feature type="domain" description="HPr" evidence="5">
    <location>
        <begin position="1"/>
        <end position="88"/>
    </location>
</feature>
<dbReference type="InterPro" id="IPR000032">
    <property type="entry name" value="HPr-like"/>
</dbReference>
<evidence type="ECO:0000256" key="3">
    <source>
        <dbReference type="ARBA" id="ARBA00022490"/>
    </source>
</evidence>
<dbReference type="PROSITE" id="PS00589">
    <property type="entry name" value="PTS_HPR_SER"/>
    <property type="match status" value="1"/>
</dbReference>
<dbReference type="PRINTS" id="PR00107">
    <property type="entry name" value="PHOSPHOCPHPR"/>
</dbReference>
<dbReference type="Proteomes" id="UP001564408">
    <property type="component" value="Unassembled WGS sequence"/>
</dbReference>
<dbReference type="PROSITE" id="PS51350">
    <property type="entry name" value="PTS_HPR_DOM"/>
    <property type="match status" value="1"/>
</dbReference>
<dbReference type="Pfam" id="PF00381">
    <property type="entry name" value="PTS-HPr"/>
    <property type="match status" value="1"/>
</dbReference>
<dbReference type="InterPro" id="IPR050399">
    <property type="entry name" value="HPr"/>
</dbReference>
<accession>A0ABV4BH40</accession>
<evidence type="ECO:0000256" key="4">
    <source>
        <dbReference type="ARBA" id="ARBA00022683"/>
    </source>
</evidence>
<name>A0ABV4BH40_9GAMM</name>
<dbReference type="SUPFAM" id="SSF55594">
    <property type="entry name" value="HPr-like"/>
    <property type="match status" value="1"/>
</dbReference>
<evidence type="ECO:0000313" key="7">
    <source>
        <dbReference type="Proteomes" id="UP001564408"/>
    </source>
</evidence>
<keyword evidence="3" id="KW-0963">Cytoplasm</keyword>
<dbReference type="InterPro" id="IPR035895">
    <property type="entry name" value="HPr-like_sf"/>
</dbReference>
<evidence type="ECO:0000256" key="1">
    <source>
        <dbReference type="ARBA" id="ARBA00004496"/>
    </source>
</evidence>
<proteinExistence type="inferred from homology"/>
<evidence type="ECO:0000259" key="5">
    <source>
        <dbReference type="PROSITE" id="PS51350"/>
    </source>
</evidence>
<keyword evidence="7" id="KW-1185">Reference proteome</keyword>
<protein>
    <submittedName>
        <fullName evidence="6">HPr family phosphocarrier protein</fullName>
    </submittedName>
</protein>
<dbReference type="CDD" id="cd00367">
    <property type="entry name" value="PTS-HPr_like"/>
    <property type="match status" value="1"/>
</dbReference>
<organism evidence="6 7">
    <name type="scientific">Thioalkalicoccus limnaeus</name>
    <dbReference type="NCBI Taxonomy" id="120681"/>
    <lineage>
        <taxon>Bacteria</taxon>
        <taxon>Pseudomonadati</taxon>
        <taxon>Pseudomonadota</taxon>
        <taxon>Gammaproteobacteria</taxon>
        <taxon>Chromatiales</taxon>
        <taxon>Chromatiaceae</taxon>
        <taxon>Thioalkalicoccus</taxon>
    </lineage>
</organism>
<evidence type="ECO:0000313" key="6">
    <source>
        <dbReference type="EMBL" id="MEY6432788.1"/>
    </source>
</evidence>